<name>A0A6S6TH51_9BACT</name>
<sequence>MKIDARKISTEAQQEKRNLAIKLRKKGMTCKEVANIVEINHTTISRWYARYKRDGDKSIKVGQRGRKIGAKRSLFPEQEQQIIRQLIDKNPQQLQFKFALWTREAVRYLIKHELGIDMPISTVGHYLKKWKFTSKKPIKRAYERKDENTQKWLKEEYPEIKKQAKAQNADIWWGDETACVSLPTNLKGYAPIGSKNKPILTHPAKKFKINMISAITNTGKTMFSLYDESINVDRFIDFLQKVIDSSEKKVFMIVDNLRVHHAKLVKEWIEKNKNKIAIFYIPPYSPEFNPDEYLNQDYKRNANKNNLPLTKVQLRKNTENYMNNLVKNTKKVSNFFKHPSINYAA</sequence>
<dbReference type="InterPro" id="IPR025959">
    <property type="entry name" value="Winged_HTH_dom"/>
</dbReference>
<dbReference type="GO" id="GO:0003676">
    <property type="term" value="F:nucleic acid binding"/>
    <property type="evidence" value="ECO:0007669"/>
    <property type="project" value="InterPro"/>
</dbReference>
<feature type="domain" description="Winged helix-turn helix" evidence="2">
    <location>
        <begin position="98"/>
        <end position="156"/>
    </location>
</feature>
<feature type="domain" description="Tc1-like transposase DDE" evidence="1">
    <location>
        <begin position="170"/>
        <end position="310"/>
    </location>
</feature>
<dbReference type="PANTHER" id="PTHR46564:SF1">
    <property type="entry name" value="TRANSPOSASE"/>
    <property type="match status" value="1"/>
</dbReference>
<evidence type="ECO:0000259" key="1">
    <source>
        <dbReference type="Pfam" id="PF13358"/>
    </source>
</evidence>
<organism evidence="3">
    <name type="scientific">uncultured Campylobacterales bacterium</name>
    <dbReference type="NCBI Taxonomy" id="352960"/>
    <lineage>
        <taxon>Bacteria</taxon>
        <taxon>Pseudomonadati</taxon>
        <taxon>Campylobacterota</taxon>
        <taxon>Epsilonproteobacteria</taxon>
        <taxon>Campylobacterales</taxon>
        <taxon>environmental samples</taxon>
    </lineage>
</organism>
<proteinExistence type="predicted"/>
<dbReference type="Gene3D" id="3.30.420.10">
    <property type="entry name" value="Ribonuclease H-like superfamily/Ribonuclease H"/>
    <property type="match status" value="1"/>
</dbReference>
<dbReference type="EMBL" id="CACVAW010000068">
    <property type="protein sequence ID" value="CAA6815787.1"/>
    <property type="molecule type" value="Genomic_DNA"/>
</dbReference>
<dbReference type="PANTHER" id="PTHR46564">
    <property type="entry name" value="TRANSPOSASE"/>
    <property type="match status" value="1"/>
</dbReference>
<dbReference type="InterPro" id="IPR047655">
    <property type="entry name" value="Transpos_IS630-like"/>
</dbReference>
<dbReference type="Pfam" id="PF13592">
    <property type="entry name" value="HTH_33"/>
    <property type="match status" value="1"/>
</dbReference>
<evidence type="ECO:0000259" key="2">
    <source>
        <dbReference type="Pfam" id="PF13592"/>
    </source>
</evidence>
<dbReference type="Pfam" id="PF13358">
    <property type="entry name" value="DDE_3"/>
    <property type="match status" value="1"/>
</dbReference>
<dbReference type="SUPFAM" id="SSF46689">
    <property type="entry name" value="Homeodomain-like"/>
    <property type="match status" value="1"/>
</dbReference>
<dbReference type="InterPro" id="IPR009057">
    <property type="entry name" value="Homeodomain-like_sf"/>
</dbReference>
<evidence type="ECO:0000313" key="3">
    <source>
        <dbReference type="EMBL" id="CAA6815787.1"/>
    </source>
</evidence>
<protein>
    <submittedName>
        <fullName evidence="3">Mobile element protein</fullName>
    </submittedName>
</protein>
<dbReference type="NCBIfam" id="NF033545">
    <property type="entry name" value="transpos_IS630"/>
    <property type="match status" value="1"/>
</dbReference>
<accession>A0A6S6TH51</accession>
<dbReference type="Pfam" id="PF13384">
    <property type="entry name" value="HTH_23"/>
    <property type="match status" value="1"/>
</dbReference>
<dbReference type="AlphaFoldDB" id="A0A6S6TH51"/>
<reference evidence="3" key="1">
    <citation type="submission" date="2020-01" db="EMBL/GenBank/DDBJ databases">
        <authorList>
            <person name="Meier V. D."/>
            <person name="Meier V D."/>
        </authorList>
    </citation>
    <scope>NUCLEOTIDE SEQUENCE</scope>
    <source>
        <strain evidence="3">HLG_WM_MAG_12</strain>
    </source>
</reference>
<dbReference type="InterPro" id="IPR036397">
    <property type="entry name" value="RNaseH_sf"/>
</dbReference>
<gene>
    <name evidence="3" type="ORF">HELGO_WM9452</name>
</gene>
<dbReference type="Gene3D" id="1.10.10.10">
    <property type="entry name" value="Winged helix-like DNA-binding domain superfamily/Winged helix DNA-binding domain"/>
    <property type="match status" value="1"/>
</dbReference>
<dbReference type="InterPro" id="IPR038717">
    <property type="entry name" value="Tc1-like_DDE_dom"/>
</dbReference>
<dbReference type="InterPro" id="IPR036388">
    <property type="entry name" value="WH-like_DNA-bd_sf"/>
</dbReference>